<dbReference type="AlphaFoldDB" id="A0A5N8VYL5"/>
<dbReference type="EMBL" id="VJZE01000040">
    <property type="protein sequence ID" value="MPY40029.1"/>
    <property type="molecule type" value="Genomic_DNA"/>
</dbReference>
<dbReference type="InterPro" id="IPR025751">
    <property type="entry name" value="RsbRD_N_dom"/>
</dbReference>
<dbReference type="InterPro" id="IPR042070">
    <property type="entry name" value="PucR_C-HTH_sf"/>
</dbReference>
<organism evidence="3 4">
    <name type="scientific">Streptomyces phyllanthi</name>
    <dbReference type="NCBI Taxonomy" id="1803180"/>
    <lineage>
        <taxon>Bacteria</taxon>
        <taxon>Bacillati</taxon>
        <taxon>Actinomycetota</taxon>
        <taxon>Actinomycetes</taxon>
        <taxon>Kitasatosporales</taxon>
        <taxon>Streptomycetaceae</taxon>
        <taxon>Streptomyces</taxon>
    </lineage>
</organism>
<evidence type="ECO:0000259" key="2">
    <source>
        <dbReference type="Pfam" id="PF14361"/>
    </source>
</evidence>
<reference evidence="3 4" key="1">
    <citation type="submission" date="2019-07" db="EMBL/GenBank/DDBJ databases">
        <title>New species of Amycolatopsis and Streptomyces.</title>
        <authorList>
            <person name="Duangmal K."/>
            <person name="Teo W.F.A."/>
            <person name="Lipun K."/>
        </authorList>
    </citation>
    <scope>NUCLEOTIDE SEQUENCE [LARGE SCALE GENOMIC DNA]</scope>
    <source>
        <strain evidence="3 4">TISTR 2346</strain>
    </source>
</reference>
<gene>
    <name evidence="3" type="ORF">FNH04_08930</name>
</gene>
<dbReference type="Proteomes" id="UP000326979">
    <property type="component" value="Unassembled WGS sequence"/>
</dbReference>
<dbReference type="InterPro" id="IPR051448">
    <property type="entry name" value="CdaR-like_regulators"/>
</dbReference>
<feature type="domain" description="PucR C-terminal helix-turn-helix" evidence="1">
    <location>
        <begin position="362"/>
        <end position="419"/>
    </location>
</feature>
<evidence type="ECO:0000259" key="1">
    <source>
        <dbReference type="Pfam" id="PF13556"/>
    </source>
</evidence>
<keyword evidence="4" id="KW-1185">Reference proteome</keyword>
<dbReference type="Gene3D" id="1.10.10.2840">
    <property type="entry name" value="PucR C-terminal helix-turn-helix domain"/>
    <property type="match status" value="1"/>
</dbReference>
<sequence>MAYAMALRAEDLPLLLTSCAERTQRFGMMPGGIMPDQHPYVPVPEECRRALTSRLPYLTESVLNELRATELAYRDGTIPPIEPPMWISRSVGAALDAMSLESADEITDTLSVARTTGARRARQGVPIAALIRAYHVGGRLINYTVAQWAAEQGLAAERSAAFMDTVLTVAEQHSLAAVNAYQELRRSLPAASAAEGLLHALLNGETSAVVAGELARELALPEHGRYAVIVLRPGVPGGPSRPPAELPAWIAGLRTVWQAHHDAAFGIVVLKDAGPGVLGDGLPASGVRVGISAAVPGLTELGRARRQAELAERTLGRGTGVAHFEERLTQAMLAMAPDVALQMQSRVLAPVLELDEATRDVLLETLRAWRTAEGSMAEAAKALYCHRNTILYRLRKLERLTRRSLSSPHDMIEIVLAAEAFELTHGVGAARRETRAQPFPLGKLDMTTYPHGNS</sequence>
<dbReference type="Pfam" id="PF14361">
    <property type="entry name" value="RsbRD_N"/>
    <property type="match status" value="1"/>
</dbReference>
<dbReference type="OrthoDB" id="3196285at2"/>
<dbReference type="PANTHER" id="PTHR33744:SF1">
    <property type="entry name" value="DNA-BINDING TRANSCRIPTIONAL ACTIVATOR ADER"/>
    <property type="match status" value="1"/>
</dbReference>
<accession>A0A5N8VYL5</accession>
<dbReference type="PANTHER" id="PTHR33744">
    <property type="entry name" value="CARBOHYDRATE DIACID REGULATOR"/>
    <property type="match status" value="1"/>
</dbReference>
<dbReference type="Pfam" id="PF13556">
    <property type="entry name" value="HTH_30"/>
    <property type="match status" value="1"/>
</dbReference>
<protein>
    <submittedName>
        <fullName evidence="3">Uncharacterized protein</fullName>
    </submittedName>
</protein>
<name>A0A5N8VYL5_9ACTN</name>
<feature type="domain" description="RsbT co-antagonist protein RsbRD N-terminal" evidence="2">
    <location>
        <begin position="58"/>
        <end position="189"/>
    </location>
</feature>
<evidence type="ECO:0000313" key="4">
    <source>
        <dbReference type="Proteomes" id="UP000326979"/>
    </source>
</evidence>
<evidence type="ECO:0000313" key="3">
    <source>
        <dbReference type="EMBL" id="MPY40029.1"/>
    </source>
</evidence>
<comment type="caution">
    <text evidence="3">The sequence shown here is derived from an EMBL/GenBank/DDBJ whole genome shotgun (WGS) entry which is preliminary data.</text>
</comment>
<proteinExistence type="predicted"/>
<dbReference type="InterPro" id="IPR025736">
    <property type="entry name" value="PucR_C-HTH_dom"/>
</dbReference>